<sequence>MARKPTYLHNTVLTGGGYCTFRLQSAATPADTCQVAAKNSLLRSTEYPRHPKALNTLVSQLVQHWGYIAPNTRSCESCLVFT</sequence>
<gene>
    <name evidence="1" type="ORF">BQ4739_LOCUS4595</name>
</gene>
<name>A0A383VET3_TETOB</name>
<protein>
    <submittedName>
        <fullName evidence="1">Uncharacterized protein</fullName>
    </submittedName>
</protein>
<organism evidence="1 2">
    <name type="scientific">Tetradesmus obliquus</name>
    <name type="common">Green alga</name>
    <name type="synonym">Acutodesmus obliquus</name>
    <dbReference type="NCBI Taxonomy" id="3088"/>
    <lineage>
        <taxon>Eukaryota</taxon>
        <taxon>Viridiplantae</taxon>
        <taxon>Chlorophyta</taxon>
        <taxon>core chlorophytes</taxon>
        <taxon>Chlorophyceae</taxon>
        <taxon>CS clade</taxon>
        <taxon>Sphaeropleales</taxon>
        <taxon>Scenedesmaceae</taxon>
        <taxon>Tetradesmus</taxon>
    </lineage>
</organism>
<evidence type="ECO:0000313" key="2">
    <source>
        <dbReference type="Proteomes" id="UP000256970"/>
    </source>
</evidence>
<reference evidence="1 2" key="1">
    <citation type="submission" date="2016-10" db="EMBL/GenBank/DDBJ databases">
        <authorList>
            <person name="Cai Z."/>
        </authorList>
    </citation>
    <scope>NUCLEOTIDE SEQUENCE [LARGE SCALE GENOMIC DNA]</scope>
</reference>
<evidence type="ECO:0000313" key="1">
    <source>
        <dbReference type="EMBL" id="SZX64068.1"/>
    </source>
</evidence>
<dbReference type="Proteomes" id="UP000256970">
    <property type="component" value="Unassembled WGS sequence"/>
</dbReference>
<proteinExistence type="predicted"/>
<dbReference type="EMBL" id="FNXT01000366">
    <property type="protein sequence ID" value="SZX64068.1"/>
    <property type="molecule type" value="Genomic_DNA"/>
</dbReference>
<keyword evidence="2" id="KW-1185">Reference proteome</keyword>
<accession>A0A383VET3</accession>
<dbReference type="AlphaFoldDB" id="A0A383VET3"/>